<evidence type="ECO:0000256" key="17">
    <source>
        <dbReference type="HAMAP-Rule" id="MF_01965"/>
    </source>
</evidence>
<evidence type="ECO:0000256" key="4">
    <source>
        <dbReference type="ARBA" id="ARBA00009524"/>
    </source>
</evidence>
<comment type="function">
    <text evidence="17">Catalyzes the dehydration of the S-form of NAD(P)HX at the expense of ADP, which is converted to AMP. Together with NAD(P)HX epimerase, which catalyzes the epimerization of the S- and R-forms, the enzyme allows the repair of both epimers of NAD(P)HX, a damaged form of NAD(P)H that is a result of enzymatic or heat-dependent hydration.</text>
</comment>
<dbReference type="NCBIfam" id="TIGR00197">
    <property type="entry name" value="yjeF_nterm"/>
    <property type="match status" value="1"/>
</dbReference>
<dbReference type="NCBIfam" id="TIGR00196">
    <property type="entry name" value="yjeF_cterm"/>
    <property type="match status" value="1"/>
</dbReference>
<evidence type="ECO:0000256" key="7">
    <source>
        <dbReference type="ARBA" id="ARBA00022840"/>
    </source>
</evidence>
<dbReference type="PANTHER" id="PTHR12592:SF0">
    <property type="entry name" value="ATP-DEPENDENT (S)-NAD(P)H-HYDRATE DEHYDRATASE"/>
    <property type="match status" value="1"/>
</dbReference>
<dbReference type="GO" id="GO:0052855">
    <property type="term" value="F:ADP-dependent NAD(P)H-hydrate dehydratase activity"/>
    <property type="evidence" value="ECO:0007669"/>
    <property type="project" value="UniProtKB-UniRule"/>
</dbReference>
<comment type="cofactor">
    <cofactor evidence="17">
        <name>Mg(2+)</name>
        <dbReference type="ChEBI" id="CHEBI:18420"/>
    </cofactor>
</comment>
<dbReference type="AlphaFoldDB" id="A0A975F597"/>
<gene>
    <name evidence="17" type="primary">nnrD</name>
    <name evidence="21" type="ORF">HRQ91_10690</name>
</gene>
<evidence type="ECO:0000256" key="12">
    <source>
        <dbReference type="ARBA" id="ARBA00023239"/>
    </source>
</evidence>
<evidence type="ECO:0000256" key="10">
    <source>
        <dbReference type="ARBA" id="ARBA00023027"/>
    </source>
</evidence>
<evidence type="ECO:0000256" key="15">
    <source>
        <dbReference type="ARBA" id="ARBA00048238"/>
    </source>
</evidence>
<keyword evidence="5 18" id="KW-0479">Metal-binding</keyword>
<evidence type="ECO:0000256" key="3">
    <source>
        <dbReference type="ARBA" id="ARBA00006001"/>
    </source>
</evidence>
<proteinExistence type="inferred from homology"/>
<evidence type="ECO:0000313" key="22">
    <source>
        <dbReference type="Proteomes" id="UP000671908"/>
    </source>
</evidence>
<dbReference type="HAMAP" id="MF_01965">
    <property type="entry name" value="NADHX_dehydratase"/>
    <property type="match status" value="1"/>
</dbReference>
<keyword evidence="6 17" id="KW-0547">Nucleotide-binding</keyword>
<comment type="catalytic activity">
    <reaction evidence="2 18">
        <text>(6R)-NADPHX = (6S)-NADPHX</text>
        <dbReference type="Rhea" id="RHEA:32227"/>
        <dbReference type="ChEBI" id="CHEBI:64076"/>
        <dbReference type="ChEBI" id="CHEBI:64077"/>
        <dbReference type="EC" id="5.1.99.6"/>
    </reaction>
</comment>
<evidence type="ECO:0000256" key="6">
    <source>
        <dbReference type="ARBA" id="ARBA00022741"/>
    </source>
</evidence>
<keyword evidence="7 17" id="KW-0067">ATP-binding</keyword>
<dbReference type="CDD" id="cd01171">
    <property type="entry name" value="YXKO-related"/>
    <property type="match status" value="1"/>
</dbReference>
<evidence type="ECO:0000313" key="21">
    <source>
        <dbReference type="EMBL" id="QTQ14885.1"/>
    </source>
</evidence>
<comment type="subunit">
    <text evidence="17">Homotetramer.</text>
</comment>
<dbReference type="InterPro" id="IPR036652">
    <property type="entry name" value="YjeF_N_dom_sf"/>
</dbReference>
<dbReference type="Gene3D" id="3.40.50.10260">
    <property type="entry name" value="YjeF N-terminal domain"/>
    <property type="match status" value="1"/>
</dbReference>
<dbReference type="PROSITE" id="PS51385">
    <property type="entry name" value="YJEF_N"/>
    <property type="match status" value="1"/>
</dbReference>
<evidence type="ECO:0000259" key="19">
    <source>
        <dbReference type="PROSITE" id="PS51383"/>
    </source>
</evidence>
<feature type="binding site" evidence="17">
    <location>
        <position position="377"/>
    </location>
    <ligand>
        <name>(6S)-NADPHX</name>
        <dbReference type="ChEBI" id="CHEBI:64076"/>
    </ligand>
</feature>
<comment type="cofactor">
    <cofactor evidence="18">
        <name>K(+)</name>
        <dbReference type="ChEBI" id="CHEBI:29103"/>
    </cofactor>
    <text evidence="18">Binds 1 potassium ion per subunit.</text>
</comment>
<comment type="function">
    <text evidence="14 18">Bifunctional enzyme that catalyzes the epimerization of the S- and R-forms of NAD(P)HX and the dehydration of the S-form of NAD(P)HX at the expense of ADP, which is converted to AMP. This allows the repair of both epimers of NAD(P)HX, a damaged form of NAD(P)H that is a result of enzymatic or heat-dependent hydration.</text>
</comment>
<evidence type="ECO:0000256" key="11">
    <source>
        <dbReference type="ARBA" id="ARBA00023235"/>
    </source>
</evidence>
<dbReference type="PANTHER" id="PTHR12592">
    <property type="entry name" value="ATP-DEPENDENT (S)-NAD(P)H-HYDRATE DEHYDRATASE FAMILY MEMBER"/>
    <property type="match status" value="1"/>
</dbReference>
<organism evidence="21 22">
    <name type="scientific">Treponema parvum</name>
    <dbReference type="NCBI Taxonomy" id="138851"/>
    <lineage>
        <taxon>Bacteria</taxon>
        <taxon>Pseudomonadati</taxon>
        <taxon>Spirochaetota</taxon>
        <taxon>Spirochaetia</taxon>
        <taxon>Spirochaetales</taxon>
        <taxon>Treponemataceae</taxon>
        <taxon>Treponema</taxon>
    </lineage>
</organism>
<keyword evidence="8 17" id="KW-0521">NADP</keyword>
<dbReference type="PIRSF" id="PIRSF017184">
    <property type="entry name" value="Nnr"/>
    <property type="match status" value="1"/>
</dbReference>
<feature type="binding site" evidence="17">
    <location>
        <position position="526"/>
    </location>
    <ligand>
        <name>AMP</name>
        <dbReference type="ChEBI" id="CHEBI:456215"/>
    </ligand>
</feature>
<dbReference type="PROSITE" id="PS51383">
    <property type="entry name" value="YJEF_C_3"/>
    <property type="match status" value="1"/>
</dbReference>
<dbReference type="KEGG" id="tpav:HRQ91_10690"/>
<dbReference type="Pfam" id="PF03853">
    <property type="entry name" value="YjeF_N"/>
    <property type="match status" value="1"/>
</dbReference>
<feature type="domain" description="YjeF N-terminal" evidence="20">
    <location>
        <begin position="8"/>
        <end position="220"/>
    </location>
</feature>
<dbReference type="GO" id="GO:0052856">
    <property type="term" value="F:NAD(P)HX epimerase activity"/>
    <property type="evidence" value="ECO:0007669"/>
    <property type="project" value="UniProtKB-EC"/>
</dbReference>
<keyword evidence="10 17" id="KW-0520">NAD</keyword>
<dbReference type="RefSeq" id="WP_210119525.1">
    <property type="nucleotide sequence ID" value="NZ_CP054142.1"/>
</dbReference>
<dbReference type="Pfam" id="PF01256">
    <property type="entry name" value="Carb_kinase"/>
    <property type="match status" value="1"/>
</dbReference>
<dbReference type="InterPro" id="IPR004443">
    <property type="entry name" value="YjeF_N_dom"/>
</dbReference>
<dbReference type="EMBL" id="CP054142">
    <property type="protein sequence ID" value="QTQ14885.1"/>
    <property type="molecule type" value="Genomic_DNA"/>
</dbReference>
<keyword evidence="22" id="KW-1185">Reference proteome</keyword>
<dbReference type="GO" id="GO:0005524">
    <property type="term" value="F:ATP binding"/>
    <property type="evidence" value="ECO:0007669"/>
    <property type="project" value="UniProtKB-UniRule"/>
</dbReference>
<dbReference type="SUPFAM" id="SSF53613">
    <property type="entry name" value="Ribokinase-like"/>
    <property type="match status" value="1"/>
</dbReference>
<dbReference type="GO" id="GO:0110051">
    <property type="term" value="P:metabolite repair"/>
    <property type="evidence" value="ECO:0007669"/>
    <property type="project" value="TreeGrafter"/>
</dbReference>
<reference evidence="21 22" key="1">
    <citation type="journal article" date="2021" name="Microbiol. Resour. Announc.">
        <title>Complete Genome Sequences of Three Human Oral Treponema parvum Isolates.</title>
        <authorList>
            <person name="Zeng H."/>
            <person name="Watt R.M."/>
        </authorList>
    </citation>
    <scope>NUCLEOTIDE SEQUENCE [LARGE SCALE GENOMIC DNA]</scope>
    <source>
        <strain evidence="21 22">ATCC 700770</strain>
    </source>
</reference>
<evidence type="ECO:0000256" key="9">
    <source>
        <dbReference type="ARBA" id="ARBA00022958"/>
    </source>
</evidence>
<feature type="domain" description="YjeF C-terminal" evidence="19">
    <location>
        <begin position="250"/>
        <end position="581"/>
    </location>
</feature>
<evidence type="ECO:0000256" key="8">
    <source>
        <dbReference type="ARBA" id="ARBA00022857"/>
    </source>
</evidence>
<evidence type="ECO:0000256" key="14">
    <source>
        <dbReference type="ARBA" id="ARBA00025153"/>
    </source>
</evidence>
<protein>
    <recommendedName>
        <fullName evidence="17">ADP-dependent (S)-NAD(P)H-hydrate dehydratase</fullName>
        <ecNumber evidence="17">4.2.1.136</ecNumber>
    </recommendedName>
    <alternativeName>
        <fullName evidence="17">ADP-dependent NAD(P)HX dehydratase</fullName>
    </alternativeName>
</protein>
<comment type="caution">
    <text evidence="17">Lacks conserved residue(s) required for the propagation of feature annotation.</text>
</comment>
<evidence type="ECO:0000256" key="5">
    <source>
        <dbReference type="ARBA" id="ARBA00022723"/>
    </source>
</evidence>
<dbReference type="EC" id="4.2.1.136" evidence="17"/>
<feature type="binding site" evidence="17">
    <location>
        <position position="527"/>
    </location>
    <ligand>
        <name>(6S)-NADPHX</name>
        <dbReference type="ChEBI" id="CHEBI:64076"/>
    </ligand>
</feature>
<evidence type="ECO:0000256" key="18">
    <source>
        <dbReference type="PIRNR" id="PIRNR017184"/>
    </source>
</evidence>
<evidence type="ECO:0000256" key="13">
    <source>
        <dbReference type="ARBA" id="ARBA00023268"/>
    </source>
</evidence>
<dbReference type="InterPro" id="IPR030677">
    <property type="entry name" value="Nnr"/>
</dbReference>
<accession>A0A975F597</accession>
<dbReference type="InterPro" id="IPR000631">
    <property type="entry name" value="CARKD"/>
</dbReference>
<comment type="similarity">
    <text evidence="17">Belongs to the NnrD/CARKD family.</text>
</comment>
<feature type="binding site" evidence="17">
    <location>
        <position position="437"/>
    </location>
    <ligand>
        <name>(6S)-NADPHX</name>
        <dbReference type="ChEBI" id="CHEBI:64076"/>
    </ligand>
</feature>
<evidence type="ECO:0000259" key="20">
    <source>
        <dbReference type="PROSITE" id="PS51385"/>
    </source>
</evidence>
<comment type="catalytic activity">
    <reaction evidence="15 17 18">
        <text>(6S)-NADHX + ADP = AMP + phosphate + NADH + H(+)</text>
        <dbReference type="Rhea" id="RHEA:32223"/>
        <dbReference type="ChEBI" id="CHEBI:15378"/>
        <dbReference type="ChEBI" id="CHEBI:43474"/>
        <dbReference type="ChEBI" id="CHEBI:57945"/>
        <dbReference type="ChEBI" id="CHEBI:64074"/>
        <dbReference type="ChEBI" id="CHEBI:456215"/>
        <dbReference type="ChEBI" id="CHEBI:456216"/>
        <dbReference type="EC" id="4.2.1.136"/>
    </reaction>
</comment>
<dbReference type="InterPro" id="IPR029056">
    <property type="entry name" value="Ribokinase-like"/>
</dbReference>
<comment type="similarity">
    <text evidence="4 18">In the C-terminal section; belongs to the NnrD/CARKD family.</text>
</comment>
<comment type="catalytic activity">
    <reaction evidence="1 18">
        <text>(6R)-NADHX = (6S)-NADHX</text>
        <dbReference type="Rhea" id="RHEA:32215"/>
        <dbReference type="ChEBI" id="CHEBI:64074"/>
        <dbReference type="ChEBI" id="CHEBI:64075"/>
        <dbReference type="EC" id="5.1.99.6"/>
    </reaction>
</comment>
<dbReference type="GO" id="GO:0046872">
    <property type="term" value="F:metal ion binding"/>
    <property type="evidence" value="ECO:0007669"/>
    <property type="project" value="UniProtKB-UniRule"/>
</dbReference>
<dbReference type="Gene3D" id="3.40.1190.20">
    <property type="match status" value="1"/>
</dbReference>
<feature type="binding site" evidence="17">
    <location>
        <position position="283"/>
    </location>
    <ligand>
        <name>(6S)-NADPHX</name>
        <dbReference type="ChEBI" id="CHEBI:64076"/>
    </ligand>
</feature>
<keyword evidence="12 17" id="KW-0456">Lyase</keyword>
<comment type="catalytic activity">
    <reaction evidence="16 17 18">
        <text>(6S)-NADPHX + ADP = AMP + phosphate + NADPH + H(+)</text>
        <dbReference type="Rhea" id="RHEA:32235"/>
        <dbReference type="ChEBI" id="CHEBI:15378"/>
        <dbReference type="ChEBI" id="CHEBI:43474"/>
        <dbReference type="ChEBI" id="CHEBI:57783"/>
        <dbReference type="ChEBI" id="CHEBI:64076"/>
        <dbReference type="ChEBI" id="CHEBI:456215"/>
        <dbReference type="ChEBI" id="CHEBI:456216"/>
        <dbReference type="EC" id="4.2.1.136"/>
    </reaction>
</comment>
<evidence type="ECO:0000256" key="16">
    <source>
        <dbReference type="ARBA" id="ARBA00049209"/>
    </source>
</evidence>
<keyword evidence="11 18" id="KW-0413">Isomerase</keyword>
<evidence type="ECO:0000256" key="2">
    <source>
        <dbReference type="ARBA" id="ARBA00000909"/>
    </source>
</evidence>
<dbReference type="Proteomes" id="UP000671908">
    <property type="component" value="Chromosome"/>
</dbReference>
<comment type="similarity">
    <text evidence="3 18">In the N-terminal section; belongs to the NnrE/AIBP family.</text>
</comment>
<dbReference type="GO" id="GO:0046496">
    <property type="term" value="P:nicotinamide nucleotide metabolic process"/>
    <property type="evidence" value="ECO:0007669"/>
    <property type="project" value="UniProtKB-UniRule"/>
</dbReference>
<keyword evidence="9 18" id="KW-0630">Potassium</keyword>
<evidence type="ECO:0000256" key="1">
    <source>
        <dbReference type="ARBA" id="ARBA00000013"/>
    </source>
</evidence>
<dbReference type="SUPFAM" id="SSF64153">
    <property type="entry name" value="YjeF N-terminal domain-like"/>
    <property type="match status" value="1"/>
</dbReference>
<name>A0A975F597_9SPIR</name>
<keyword evidence="13" id="KW-0511">Multifunctional enzyme</keyword>
<sequence length="581" mass="61383">MKPLFADTRLLDQAAMDAFALTEDIMMENAAAALEFAVRHRLGDINAAACNVLIVTGGGNNGADGITLARRMNGESRVSVYPAAPPKSKMCVLQCERAKKAGVAFLTEREIGKNILYADVIVDCIYGSGFHGKFDKKTATLVKRINLSKAYKIACDIPSGIDANGIIETKDSDGNLLAFRADKTIAMGALKTAFFSDAAKDFCGKDIVLAPLGIGNKKFETAPVVPSAAAGAPDTAGAPKEKVPPEAFLLEKSDMKLPYRTLQNVNKGTFGHTAVICGEKPGAALIAGSAAFAFGAGLVTLVHANACRPEKTAAESGDGTAVKSYDRSATCNNSFEKGGISDSPSGLNKNLCFYCPPELMQSSVIPLNTKSIALGMGLGTDEKAAKDILTSVQNLLLKNKNIYCVLDADMFSMPQVKDFLEAFALSEKERRLVLTPHPKEFLSLLNICGIYGDCELLEKEAQPPLSVDEVVKNRISLSKQFLKKYPGAVLLLKGANVCISCSTENGEIFTMINSNGNPCLAKGGSGDVLAGMTAALLAQGYTAVDAAVSASLAHAFASKKAAKCTAYGLTPFMLIEKVRSL</sequence>